<evidence type="ECO:0000313" key="4">
    <source>
        <dbReference type="EMBL" id="SPT97549.1"/>
    </source>
</evidence>
<dbReference type="EMBL" id="UAQE01000001">
    <property type="protein sequence ID" value="SPT97549.1"/>
    <property type="molecule type" value="Genomic_DNA"/>
</dbReference>
<feature type="transmembrane region" description="Helical" evidence="2">
    <location>
        <begin position="12"/>
        <end position="30"/>
    </location>
</feature>
<feature type="domain" description="VTT" evidence="3">
    <location>
        <begin position="30"/>
        <end position="156"/>
    </location>
</feature>
<feature type="transmembrane region" description="Helical" evidence="2">
    <location>
        <begin position="174"/>
        <end position="191"/>
    </location>
</feature>
<dbReference type="InterPro" id="IPR051311">
    <property type="entry name" value="DedA_domain"/>
</dbReference>
<comment type="similarity">
    <text evidence="1">Belongs to the DedA family.</text>
</comment>
<keyword evidence="2" id="KW-1133">Transmembrane helix</keyword>
<proteinExistence type="inferred from homology"/>
<sequence length="198" mass="22609">MAHHVQSLIEHYGYFGIIVILIGGIVGVPLPDEVFLTYVGYSVYRESLEHIPALVSAMIGAVGGITLSYYIGYRFGLPLLQKYGPKIHITEQKIDFTKKMFTKIGPTLLLIGYFIPGVRHLTAYIAAINNYPYRKFALFAYTGAFIWTFTFISLGKMLGEKWRFVGYYLTHYSIYLILLFIVGMLIAYFLFKKRNGQT</sequence>
<dbReference type="PANTHER" id="PTHR42709:SF9">
    <property type="entry name" value="ALKALINE PHOSPHATASE LIKE PROTEIN"/>
    <property type="match status" value="1"/>
</dbReference>
<evidence type="ECO:0000313" key="5">
    <source>
        <dbReference type="Proteomes" id="UP000251431"/>
    </source>
</evidence>
<evidence type="ECO:0000259" key="3">
    <source>
        <dbReference type="Pfam" id="PF09335"/>
    </source>
</evidence>
<reference evidence="4 5" key="1">
    <citation type="submission" date="2018-06" db="EMBL/GenBank/DDBJ databases">
        <authorList>
            <consortium name="Pathogen Informatics"/>
            <person name="Doyle S."/>
        </authorList>
    </citation>
    <scope>NUCLEOTIDE SEQUENCE [LARGE SCALE GENOMIC DNA]</scope>
    <source>
        <strain evidence="4 5">NCTC7582</strain>
    </source>
</reference>
<keyword evidence="2" id="KW-0472">Membrane</keyword>
<organism evidence="4 5">
    <name type="scientific">Lysinibacillus capsici</name>
    <dbReference type="NCBI Taxonomy" id="2115968"/>
    <lineage>
        <taxon>Bacteria</taxon>
        <taxon>Bacillati</taxon>
        <taxon>Bacillota</taxon>
        <taxon>Bacilli</taxon>
        <taxon>Bacillales</taxon>
        <taxon>Bacillaceae</taxon>
        <taxon>Lysinibacillus</taxon>
    </lineage>
</organism>
<keyword evidence="2 4" id="KW-0812">Transmembrane</keyword>
<dbReference type="RefSeq" id="WP_036079620.1">
    <property type="nucleotide sequence ID" value="NZ_CANLUV010000002.1"/>
</dbReference>
<evidence type="ECO:0000256" key="2">
    <source>
        <dbReference type="SAM" id="Phobius"/>
    </source>
</evidence>
<feature type="transmembrane region" description="Helical" evidence="2">
    <location>
        <begin position="50"/>
        <end position="72"/>
    </location>
</feature>
<dbReference type="AlphaFoldDB" id="A0A2X0XF23"/>
<dbReference type="GO" id="GO:0005886">
    <property type="term" value="C:plasma membrane"/>
    <property type="evidence" value="ECO:0007669"/>
    <property type="project" value="TreeGrafter"/>
</dbReference>
<evidence type="ECO:0000256" key="1">
    <source>
        <dbReference type="ARBA" id="ARBA00010792"/>
    </source>
</evidence>
<dbReference type="PANTHER" id="PTHR42709">
    <property type="entry name" value="ALKALINE PHOSPHATASE LIKE PROTEIN"/>
    <property type="match status" value="1"/>
</dbReference>
<feature type="transmembrane region" description="Helical" evidence="2">
    <location>
        <begin position="136"/>
        <end position="154"/>
    </location>
</feature>
<accession>A0A2X0XF23</accession>
<protein>
    <submittedName>
        <fullName evidence="4">DedA family transmembrane protein</fullName>
    </submittedName>
</protein>
<name>A0A2X0XF23_9BACI</name>
<dbReference type="STRING" id="1421.A2J09_17460"/>
<dbReference type="Pfam" id="PF09335">
    <property type="entry name" value="VTT_dom"/>
    <property type="match status" value="1"/>
</dbReference>
<dbReference type="InterPro" id="IPR032816">
    <property type="entry name" value="VTT_dom"/>
</dbReference>
<dbReference type="Proteomes" id="UP000251431">
    <property type="component" value="Unassembled WGS sequence"/>
</dbReference>
<gene>
    <name evidence="4" type="primary">dedA_1</name>
    <name evidence="4" type="ORF">NCTC7582_01154</name>
</gene>